<dbReference type="RefSeq" id="WP_123564182.1">
    <property type="nucleotide sequence ID" value="NZ_JBEYIY010000023.1"/>
</dbReference>
<dbReference type="Gene3D" id="3.40.50.720">
    <property type="entry name" value="NAD(P)-binding Rossmann-like Domain"/>
    <property type="match status" value="1"/>
</dbReference>
<evidence type="ECO:0000256" key="1">
    <source>
        <dbReference type="ARBA" id="ARBA00008903"/>
    </source>
</evidence>
<dbReference type="Gene3D" id="3.30.1780.10">
    <property type="entry name" value="ornithine cyclodeaminase, domain 1"/>
    <property type="match status" value="1"/>
</dbReference>
<dbReference type="Proteomes" id="UP000267408">
    <property type="component" value="Unassembled WGS sequence"/>
</dbReference>
<comment type="similarity">
    <text evidence="1">Belongs to the ornithine cyclodeaminase/mu-crystallin family.</text>
</comment>
<evidence type="ECO:0000313" key="4">
    <source>
        <dbReference type="Proteomes" id="UP000266906"/>
    </source>
</evidence>
<dbReference type="GO" id="GO:0016491">
    <property type="term" value="F:oxidoreductase activity"/>
    <property type="evidence" value="ECO:0007669"/>
    <property type="project" value="UniProtKB-ARBA"/>
</dbReference>
<dbReference type="InterPro" id="IPR036291">
    <property type="entry name" value="NAD(P)-bd_dom_sf"/>
</dbReference>
<sequence>MSIRVLSHRDVHRLLPPAECAAAMREALTALAAGRIHQPDRRPVLDPPGAAGLLGLMPAYLAGDEPAYGLKAVTLFPGNTARGLDSHQGAVLLFDGATGRARALLDASAVTEVRSAAVTAVATDLLARRDARVLAVVGTGVQGRAHVRALAGVRGFERIRVAARDAAKTRRVCAELAAELGRPVEPCSSVREAVAGADVVVTATDAAEPVLRREWLAPGCHVNAVGSAVATTRELDGATMAACDVFCDSVAAVRAEAGDYLLALREGAVGPDLLRASLGEVLTGAAAGRSGPERLTLFESVGLAAWDLVAALHAVARAERLGAGSVVPY</sequence>
<accession>A0A8G1UAS4</accession>
<dbReference type="EMBL" id="RJVJ01000004">
    <property type="protein sequence ID" value="ROR34081.1"/>
    <property type="molecule type" value="Genomic_DNA"/>
</dbReference>
<accession>A0A3N4R6A2</accession>
<dbReference type="OrthoDB" id="3814544at2"/>
<dbReference type="Pfam" id="PF02423">
    <property type="entry name" value="OCD_Mu_crystall"/>
    <property type="match status" value="1"/>
</dbReference>
<gene>
    <name evidence="3" type="ORF">EDD38_7546</name>
    <name evidence="2" type="ORF">EDD39_7642</name>
</gene>
<dbReference type="InterPro" id="IPR023401">
    <property type="entry name" value="ODC_N"/>
</dbReference>
<evidence type="ECO:0000313" key="5">
    <source>
        <dbReference type="Proteomes" id="UP000267408"/>
    </source>
</evidence>
<dbReference type="PANTHER" id="PTHR13812:SF19">
    <property type="entry name" value="KETIMINE REDUCTASE MU-CRYSTALLIN"/>
    <property type="match status" value="1"/>
</dbReference>
<dbReference type="FunFam" id="3.40.50.720:FF:000311">
    <property type="entry name" value="Ornithine cyclodeaminase"/>
    <property type="match status" value="1"/>
</dbReference>
<reference evidence="4 5" key="1">
    <citation type="submission" date="2018-11" db="EMBL/GenBank/DDBJ databases">
        <title>Sequencing the genomes of 1000 actinobacteria strains.</title>
        <authorList>
            <person name="Klenk H.-P."/>
        </authorList>
    </citation>
    <scope>NUCLEOTIDE SEQUENCE [LARGE SCALE GENOMIC DNA]</scope>
    <source>
        <strain evidence="2 5">DSM 44780</strain>
        <strain evidence="3 4">DSM 44781</strain>
    </source>
</reference>
<name>A0A3N4R6A2_9ACTN</name>
<organism evidence="3 4">
    <name type="scientific">Kitasatospora cineracea</name>
    <dbReference type="NCBI Taxonomy" id="88074"/>
    <lineage>
        <taxon>Bacteria</taxon>
        <taxon>Bacillati</taxon>
        <taxon>Actinomycetota</taxon>
        <taxon>Actinomycetes</taxon>
        <taxon>Kitasatosporales</taxon>
        <taxon>Streptomycetaceae</taxon>
        <taxon>Kitasatospora</taxon>
    </lineage>
</organism>
<dbReference type="AlphaFoldDB" id="A0A3N4R6A2"/>
<proteinExistence type="inferred from homology"/>
<dbReference type="InterPro" id="IPR003462">
    <property type="entry name" value="ODC_Mu_crystall"/>
</dbReference>
<dbReference type="PIRSF" id="PIRSF001439">
    <property type="entry name" value="CryM"/>
    <property type="match status" value="1"/>
</dbReference>
<dbReference type="GO" id="GO:0019752">
    <property type="term" value="P:carboxylic acid metabolic process"/>
    <property type="evidence" value="ECO:0007669"/>
    <property type="project" value="UniProtKB-ARBA"/>
</dbReference>
<evidence type="ECO:0000313" key="3">
    <source>
        <dbReference type="EMBL" id="RPE26909.1"/>
    </source>
</evidence>
<evidence type="ECO:0000313" key="2">
    <source>
        <dbReference type="EMBL" id="ROR34081.1"/>
    </source>
</evidence>
<dbReference type="SUPFAM" id="SSF51735">
    <property type="entry name" value="NAD(P)-binding Rossmann-fold domains"/>
    <property type="match status" value="1"/>
</dbReference>
<protein>
    <submittedName>
        <fullName evidence="3">Ornithine cyclodeaminase</fullName>
    </submittedName>
</protein>
<keyword evidence="4" id="KW-1185">Reference proteome</keyword>
<dbReference type="Proteomes" id="UP000266906">
    <property type="component" value="Unassembled WGS sequence"/>
</dbReference>
<dbReference type="PANTHER" id="PTHR13812">
    <property type="entry name" value="KETIMINE REDUCTASE MU-CRYSTALLIN"/>
    <property type="match status" value="1"/>
</dbReference>
<comment type="caution">
    <text evidence="3">The sequence shown here is derived from an EMBL/GenBank/DDBJ whole genome shotgun (WGS) entry which is preliminary data.</text>
</comment>
<dbReference type="GO" id="GO:0005737">
    <property type="term" value="C:cytoplasm"/>
    <property type="evidence" value="ECO:0007669"/>
    <property type="project" value="TreeGrafter"/>
</dbReference>
<dbReference type="EMBL" id="RKQG01000005">
    <property type="protein sequence ID" value="RPE26909.1"/>
    <property type="molecule type" value="Genomic_DNA"/>
</dbReference>